<feature type="non-terminal residue" evidence="2">
    <location>
        <position position="1"/>
    </location>
</feature>
<dbReference type="EMBL" id="JAYMGO010000022">
    <property type="protein sequence ID" value="KAL1251730.1"/>
    <property type="molecule type" value="Genomic_DNA"/>
</dbReference>
<evidence type="ECO:0000256" key="1">
    <source>
        <dbReference type="SAM" id="Phobius"/>
    </source>
</evidence>
<comment type="caution">
    <text evidence="2">The sequence shown here is derived from an EMBL/GenBank/DDBJ whole genome shotgun (WGS) entry which is preliminary data.</text>
</comment>
<evidence type="ECO:0000313" key="2">
    <source>
        <dbReference type="EMBL" id="KAL1251730.1"/>
    </source>
</evidence>
<keyword evidence="1" id="KW-0472">Membrane</keyword>
<organism evidence="2 3">
    <name type="scientific">Cirrhinus molitorella</name>
    <name type="common">mud carp</name>
    <dbReference type="NCBI Taxonomy" id="172907"/>
    <lineage>
        <taxon>Eukaryota</taxon>
        <taxon>Metazoa</taxon>
        <taxon>Chordata</taxon>
        <taxon>Craniata</taxon>
        <taxon>Vertebrata</taxon>
        <taxon>Euteleostomi</taxon>
        <taxon>Actinopterygii</taxon>
        <taxon>Neopterygii</taxon>
        <taxon>Teleostei</taxon>
        <taxon>Ostariophysi</taxon>
        <taxon>Cypriniformes</taxon>
        <taxon>Cyprinidae</taxon>
        <taxon>Labeoninae</taxon>
        <taxon>Labeonini</taxon>
        <taxon>Cirrhinus</taxon>
    </lineage>
</organism>
<sequence length="60" mass="6734">LSITNQGLPLLNIVLISAGSLLVVAAVLMYCFCWKCRKTVVIHEIYKYDSTLPKLEPRTP</sequence>
<feature type="non-terminal residue" evidence="2">
    <location>
        <position position="60"/>
    </location>
</feature>
<accession>A0ABR3LH31</accession>
<keyword evidence="1" id="KW-0812">Transmembrane</keyword>
<proteinExistence type="predicted"/>
<keyword evidence="3" id="KW-1185">Reference proteome</keyword>
<feature type="transmembrane region" description="Helical" evidence="1">
    <location>
        <begin position="12"/>
        <end position="33"/>
    </location>
</feature>
<name>A0ABR3LH31_9TELE</name>
<reference evidence="2 3" key="1">
    <citation type="submission" date="2023-09" db="EMBL/GenBank/DDBJ databases">
        <authorList>
            <person name="Wang M."/>
        </authorList>
    </citation>
    <scope>NUCLEOTIDE SEQUENCE [LARGE SCALE GENOMIC DNA]</scope>
    <source>
        <strain evidence="2">GT-2023</strain>
        <tissue evidence="2">Liver</tissue>
    </source>
</reference>
<gene>
    <name evidence="2" type="ORF">QQF64_019526</name>
</gene>
<keyword evidence="1" id="KW-1133">Transmembrane helix</keyword>
<protein>
    <submittedName>
        <fullName evidence="2">Uncharacterized protein</fullName>
    </submittedName>
</protein>
<dbReference type="Proteomes" id="UP001558613">
    <property type="component" value="Unassembled WGS sequence"/>
</dbReference>
<evidence type="ECO:0000313" key="3">
    <source>
        <dbReference type="Proteomes" id="UP001558613"/>
    </source>
</evidence>